<dbReference type="InterPro" id="IPR009792">
    <property type="entry name" value="TMEM242"/>
</dbReference>
<comment type="caution">
    <text evidence="2">The sequence shown here is derived from an EMBL/GenBank/DDBJ whole genome shotgun (WGS) entry which is preliminary data.</text>
</comment>
<protein>
    <recommendedName>
        <fullName evidence="4">Transmembrane protein 242</fullName>
    </recommendedName>
</protein>
<evidence type="ECO:0000313" key="2">
    <source>
        <dbReference type="EMBL" id="KAG2235456.1"/>
    </source>
</evidence>
<name>A0A8H7SW13_9FUNG</name>
<dbReference type="Pfam" id="PF07096">
    <property type="entry name" value="DUF1358"/>
    <property type="match status" value="1"/>
</dbReference>
<evidence type="ECO:0000256" key="1">
    <source>
        <dbReference type="SAM" id="Phobius"/>
    </source>
</evidence>
<keyword evidence="1" id="KW-0472">Membrane</keyword>
<keyword evidence="3" id="KW-1185">Reference proteome</keyword>
<evidence type="ECO:0000313" key="3">
    <source>
        <dbReference type="Proteomes" id="UP000613177"/>
    </source>
</evidence>
<proteinExistence type="predicted"/>
<keyword evidence="1" id="KW-0812">Transmembrane</keyword>
<reference evidence="2" key="1">
    <citation type="submission" date="2021-01" db="EMBL/GenBank/DDBJ databases">
        <title>Metabolic potential, ecology and presence of endohyphal bacteria is reflected in genomic diversity of Mucoromycotina.</title>
        <authorList>
            <person name="Muszewska A."/>
            <person name="Okrasinska A."/>
            <person name="Steczkiewicz K."/>
            <person name="Drgas O."/>
            <person name="Orlowska M."/>
            <person name="Perlinska-Lenart U."/>
            <person name="Aleksandrzak-Piekarczyk T."/>
            <person name="Szatraj K."/>
            <person name="Zielenkiewicz U."/>
            <person name="Pilsyk S."/>
            <person name="Malc E."/>
            <person name="Mieczkowski P."/>
            <person name="Kruszewska J.S."/>
            <person name="Biernat P."/>
            <person name="Pawlowska J."/>
        </authorList>
    </citation>
    <scope>NUCLEOTIDE SEQUENCE</scope>
    <source>
        <strain evidence="2">WA0000018081</strain>
    </source>
</reference>
<organism evidence="2 3">
    <name type="scientific">Thamnidium elegans</name>
    <dbReference type="NCBI Taxonomy" id="101142"/>
    <lineage>
        <taxon>Eukaryota</taxon>
        <taxon>Fungi</taxon>
        <taxon>Fungi incertae sedis</taxon>
        <taxon>Mucoromycota</taxon>
        <taxon>Mucoromycotina</taxon>
        <taxon>Mucoromycetes</taxon>
        <taxon>Mucorales</taxon>
        <taxon>Mucorineae</taxon>
        <taxon>Mucoraceae</taxon>
        <taxon>Thamnidium</taxon>
    </lineage>
</organism>
<gene>
    <name evidence="2" type="ORF">INT48_007854</name>
</gene>
<keyword evidence="1" id="KW-1133">Transmembrane helix</keyword>
<feature type="transmembrane region" description="Helical" evidence="1">
    <location>
        <begin position="20"/>
        <end position="42"/>
    </location>
</feature>
<dbReference type="AlphaFoldDB" id="A0A8H7SW13"/>
<dbReference type="EMBL" id="JAEPRE010000032">
    <property type="protein sequence ID" value="KAG2235456.1"/>
    <property type="molecule type" value="Genomic_DNA"/>
</dbReference>
<sequence>MSSKEKITATPTNEPITPPTTALLAGSAGAFGAGLLGAIWYTRRKQNKRMAREILEGNVPTKPRNIYTPPKYIPPVMTPAEKIIAKQEASLFAFKTLGYGTLLALGGAGLLATVVGYCLEVRNFKEFSDKLKIIVPKKTSNLRKMLGGTKLEMTAEEQAEIDNINLDE</sequence>
<dbReference type="Proteomes" id="UP000613177">
    <property type="component" value="Unassembled WGS sequence"/>
</dbReference>
<accession>A0A8H7SW13</accession>
<feature type="transmembrane region" description="Helical" evidence="1">
    <location>
        <begin position="96"/>
        <end position="117"/>
    </location>
</feature>
<evidence type="ECO:0008006" key="4">
    <source>
        <dbReference type="Google" id="ProtNLM"/>
    </source>
</evidence>